<dbReference type="Gene3D" id="3.40.50.720">
    <property type="entry name" value="NAD(P)-binding Rossmann-like Domain"/>
    <property type="match status" value="1"/>
</dbReference>
<accession>A0A1H1R291</accession>
<dbReference type="STRING" id="117157.SAMN04489717_2248"/>
<dbReference type="SUPFAM" id="SSF51735">
    <property type="entry name" value="NAD(P)-binding Rossmann-fold domains"/>
    <property type="match status" value="1"/>
</dbReference>
<dbReference type="PANTHER" id="PTHR43708:SF4">
    <property type="entry name" value="OXIDOREDUCTASE YCEM-RELATED"/>
    <property type="match status" value="1"/>
</dbReference>
<dbReference type="InterPro" id="IPR051317">
    <property type="entry name" value="Gfo/Idh/MocA_oxidoreduct"/>
</dbReference>
<dbReference type="GO" id="GO:0000166">
    <property type="term" value="F:nucleotide binding"/>
    <property type="evidence" value="ECO:0007669"/>
    <property type="project" value="InterPro"/>
</dbReference>
<dbReference type="Proteomes" id="UP000198983">
    <property type="component" value="Chromosome I"/>
</dbReference>
<dbReference type="EMBL" id="LT629732">
    <property type="protein sequence ID" value="SDS29877.1"/>
    <property type="molecule type" value="Genomic_DNA"/>
</dbReference>
<dbReference type="InterPro" id="IPR000683">
    <property type="entry name" value="Gfo/Idh/MocA-like_OxRdtase_N"/>
</dbReference>
<dbReference type="InterPro" id="IPR036291">
    <property type="entry name" value="NAD(P)-bd_dom_sf"/>
</dbReference>
<reference evidence="2 3" key="1">
    <citation type="submission" date="2016-10" db="EMBL/GenBank/DDBJ databases">
        <authorList>
            <person name="de Groot N.N."/>
        </authorList>
    </citation>
    <scope>NUCLEOTIDE SEQUENCE [LARGE SCALE GENOMIC DNA]</scope>
    <source>
        <strain evidence="2 3">DSM 22024</strain>
    </source>
</reference>
<keyword evidence="3" id="KW-1185">Reference proteome</keyword>
<sequence>MQGKPQERTQSMIRVGIVGTNTSHAGVFAGLLNGVDGGPPQVEDARVVGVWSSGKEGLSGMHSAAPELAGTYRIDRVATEPSELIGTIDLALILDDFDGGALHPELARPFLEAGVPIYVDKPMALAVDEAVALFTLAEEKSTPLMSCSALRFASELDVLRQDGAGELSTLVSVGPGDWYNYGIHAVEAALAVRGPGATQVQQFSSADRDITVIEDETGPRIVVGTLRDARAGFHLTSYGPQGVVQTEVADYQSFYANTMSAAVGMARTGTAPIDRQATLEVLAILAAGQRSATIGAPVRLTDVLPDVMPDAMPGGNE</sequence>
<feature type="domain" description="Gfo/Idh/MocA-like oxidoreductase N-terminal" evidence="1">
    <location>
        <begin position="13"/>
        <end position="145"/>
    </location>
</feature>
<proteinExistence type="predicted"/>
<gene>
    <name evidence="2" type="ORF">SAMN04489717_2248</name>
</gene>
<dbReference type="PANTHER" id="PTHR43708">
    <property type="entry name" value="CONSERVED EXPRESSED OXIDOREDUCTASE (EUROFUNG)"/>
    <property type="match status" value="1"/>
</dbReference>
<protein>
    <submittedName>
        <fullName evidence="2">Oxidoreductase family, NAD-binding Rossmann fold</fullName>
    </submittedName>
</protein>
<organism evidence="2 3">
    <name type="scientific">Actinopolymorpha singaporensis</name>
    <dbReference type="NCBI Taxonomy" id="117157"/>
    <lineage>
        <taxon>Bacteria</taxon>
        <taxon>Bacillati</taxon>
        <taxon>Actinomycetota</taxon>
        <taxon>Actinomycetes</taxon>
        <taxon>Propionibacteriales</taxon>
        <taxon>Actinopolymorphaceae</taxon>
        <taxon>Actinopolymorpha</taxon>
    </lineage>
</organism>
<evidence type="ECO:0000259" key="1">
    <source>
        <dbReference type="Pfam" id="PF01408"/>
    </source>
</evidence>
<name>A0A1H1R291_9ACTN</name>
<evidence type="ECO:0000313" key="2">
    <source>
        <dbReference type="EMBL" id="SDS29877.1"/>
    </source>
</evidence>
<dbReference type="Pfam" id="PF01408">
    <property type="entry name" value="GFO_IDH_MocA"/>
    <property type="match status" value="1"/>
</dbReference>
<dbReference type="AlphaFoldDB" id="A0A1H1R291"/>
<evidence type="ECO:0000313" key="3">
    <source>
        <dbReference type="Proteomes" id="UP000198983"/>
    </source>
</evidence>